<gene>
    <name evidence="2" type="ORF">EW145_g1060</name>
</gene>
<dbReference type="GO" id="GO:0001727">
    <property type="term" value="F:lipid kinase activity"/>
    <property type="evidence" value="ECO:0007669"/>
    <property type="project" value="TreeGrafter"/>
</dbReference>
<keyword evidence="3" id="KW-1185">Reference proteome</keyword>
<dbReference type="Gene3D" id="3.40.50.10330">
    <property type="entry name" value="Probable inorganic polyphosphate/atp-NAD kinase, domain 1"/>
    <property type="match status" value="1"/>
</dbReference>
<dbReference type="InterPro" id="IPR001206">
    <property type="entry name" value="Diacylglycerol_kinase_cat_dom"/>
</dbReference>
<dbReference type="GO" id="GO:0046512">
    <property type="term" value="P:sphingosine biosynthetic process"/>
    <property type="evidence" value="ECO:0007669"/>
    <property type="project" value="TreeGrafter"/>
</dbReference>
<dbReference type="OrthoDB" id="336240at2759"/>
<evidence type="ECO:0000313" key="2">
    <source>
        <dbReference type="EMBL" id="THH10856.1"/>
    </source>
</evidence>
<sequence length="396" mass="43547">MPGPLILISNPKCGDGAGHAFVQKHVIPFLADHDVSVDRAVVTDAPGHAGVEVLKFINEHLEHASVSLVVSGGDGTLHEIINEVYAAAHQFVQRPIELLIALIPKPSESSAIEYKLRSLRSLVGEHPTTVPLSIAKTIIQSADSRETTLSVFSGIVTSTSLHASILDQSEKLRKEIPDISRFKVAAQNNIARWYHSNVLLRPTKEGLVSIYDNSSGSFVPYSGDNNDPSRPTMYGPFSYFLSTVNVDRLEPSFVIAPLHSTASPDTDSMDIVIVRPRRDPTVLSDTDDDHARFAEKTISMLGAAYRKGSHVKLRYTGDGTVNEESKPIHSFVEYVRCGGWEWAPEEFDDDAHLLCADGTMFRVRSGVYTIYWTTSYLLLASATFPTFVKYSMTGIV</sequence>
<dbReference type="Pfam" id="PF00781">
    <property type="entry name" value="DAGK_cat"/>
    <property type="match status" value="1"/>
</dbReference>
<reference evidence="2 3" key="1">
    <citation type="submission" date="2019-02" db="EMBL/GenBank/DDBJ databases">
        <title>Genome sequencing of the rare red list fungi Phellinidium pouzarii.</title>
        <authorList>
            <person name="Buettner E."/>
            <person name="Kellner H."/>
        </authorList>
    </citation>
    <scope>NUCLEOTIDE SEQUENCE [LARGE SCALE GENOMIC DNA]</scope>
    <source>
        <strain evidence="2 3">DSM 108285</strain>
    </source>
</reference>
<dbReference type="InterPro" id="IPR050187">
    <property type="entry name" value="Lipid_Phosphate_FormReg"/>
</dbReference>
<dbReference type="PANTHER" id="PTHR12358:SF105">
    <property type="entry name" value="DAGKC DOMAIN-CONTAINING PROTEIN"/>
    <property type="match status" value="1"/>
</dbReference>
<dbReference type="InterPro" id="IPR017438">
    <property type="entry name" value="ATP-NAD_kinase_N"/>
</dbReference>
<feature type="domain" description="DAGKc" evidence="1">
    <location>
        <begin position="1"/>
        <end position="104"/>
    </location>
</feature>
<dbReference type="PROSITE" id="PS50146">
    <property type="entry name" value="DAGK"/>
    <property type="match status" value="1"/>
</dbReference>
<dbReference type="GO" id="GO:0016020">
    <property type="term" value="C:membrane"/>
    <property type="evidence" value="ECO:0007669"/>
    <property type="project" value="TreeGrafter"/>
</dbReference>
<comment type="caution">
    <text evidence="2">The sequence shown here is derived from an EMBL/GenBank/DDBJ whole genome shotgun (WGS) entry which is preliminary data.</text>
</comment>
<evidence type="ECO:0000313" key="3">
    <source>
        <dbReference type="Proteomes" id="UP000308199"/>
    </source>
</evidence>
<dbReference type="AlphaFoldDB" id="A0A4S4LG01"/>
<protein>
    <recommendedName>
        <fullName evidence="1">DAGKc domain-containing protein</fullName>
    </recommendedName>
</protein>
<proteinExistence type="predicted"/>
<dbReference type="EMBL" id="SGPK01000026">
    <property type="protein sequence ID" value="THH10856.1"/>
    <property type="molecule type" value="Genomic_DNA"/>
</dbReference>
<name>A0A4S4LG01_9AGAM</name>
<evidence type="ECO:0000259" key="1">
    <source>
        <dbReference type="PROSITE" id="PS50146"/>
    </source>
</evidence>
<dbReference type="PANTHER" id="PTHR12358">
    <property type="entry name" value="SPHINGOSINE KINASE"/>
    <property type="match status" value="1"/>
</dbReference>
<organism evidence="2 3">
    <name type="scientific">Phellinidium pouzarii</name>
    <dbReference type="NCBI Taxonomy" id="167371"/>
    <lineage>
        <taxon>Eukaryota</taxon>
        <taxon>Fungi</taxon>
        <taxon>Dikarya</taxon>
        <taxon>Basidiomycota</taxon>
        <taxon>Agaricomycotina</taxon>
        <taxon>Agaricomycetes</taxon>
        <taxon>Hymenochaetales</taxon>
        <taxon>Hymenochaetaceae</taxon>
        <taxon>Phellinidium</taxon>
    </lineage>
</organism>
<dbReference type="SUPFAM" id="SSF111331">
    <property type="entry name" value="NAD kinase/diacylglycerol kinase-like"/>
    <property type="match status" value="1"/>
</dbReference>
<dbReference type="GO" id="GO:0005737">
    <property type="term" value="C:cytoplasm"/>
    <property type="evidence" value="ECO:0007669"/>
    <property type="project" value="TreeGrafter"/>
</dbReference>
<dbReference type="Gene3D" id="2.60.200.40">
    <property type="match status" value="1"/>
</dbReference>
<dbReference type="Proteomes" id="UP000308199">
    <property type="component" value="Unassembled WGS sequence"/>
</dbReference>
<accession>A0A4S4LG01</accession>
<dbReference type="InterPro" id="IPR016064">
    <property type="entry name" value="NAD/diacylglycerol_kinase_sf"/>
</dbReference>